<dbReference type="GO" id="GO:0016125">
    <property type="term" value="P:sterol metabolic process"/>
    <property type="evidence" value="ECO:0007669"/>
    <property type="project" value="TreeGrafter"/>
</dbReference>
<keyword evidence="6" id="KW-1185">Reference proteome</keyword>
<dbReference type="GO" id="GO:0016705">
    <property type="term" value="F:oxidoreductase activity, acting on paired donors, with incorporation or reduction of molecular oxygen"/>
    <property type="evidence" value="ECO:0007669"/>
    <property type="project" value="InterPro"/>
</dbReference>
<evidence type="ECO:0000313" key="6">
    <source>
        <dbReference type="Proteomes" id="UP000652761"/>
    </source>
</evidence>
<dbReference type="GO" id="GO:0020037">
    <property type="term" value="F:heme binding"/>
    <property type="evidence" value="ECO:0007669"/>
    <property type="project" value="InterPro"/>
</dbReference>
<dbReference type="EMBL" id="NMUH01010460">
    <property type="protein sequence ID" value="MQM20983.1"/>
    <property type="molecule type" value="Genomic_DNA"/>
</dbReference>
<proteinExistence type="predicted"/>
<accession>A0A843XP83</accession>
<dbReference type="InterPro" id="IPR036396">
    <property type="entry name" value="Cyt_P450_sf"/>
</dbReference>
<dbReference type="PANTHER" id="PTHR24286">
    <property type="entry name" value="CYTOCHROME P450 26"/>
    <property type="match status" value="1"/>
</dbReference>
<dbReference type="Proteomes" id="UP000652761">
    <property type="component" value="Unassembled WGS sequence"/>
</dbReference>
<keyword evidence="4" id="KW-0732">Signal</keyword>
<comment type="caution">
    <text evidence="5">The sequence shown here is derived from an EMBL/GenBank/DDBJ whole genome shotgun (WGS) entry which is preliminary data.</text>
</comment>
<dbReference type="PANTHER" id="PTHR24286:SF220">
    <property type="entry name" value="ABSCISIC ACID 8'-HYDROXYLASE 2"/>
    <property type="match status" value="1"/>
</dbReference>
<dbReference type="OrthoDB" id="1372046at2759"/>
<dbReference type="AlphaFoldDB" id="A0A843XP83"/>
<evidence type="ECO:0000256" key="2">
    <source>
        <dbReference type="ARBA" id="ARBA00023004"/>
    </source>
</evidence>
<dbReference type="GO" id="GO:0005506">
    <property type="term" value="F:iron ion binding"/>
    <property type="evidence" value="ECO:0007669"/>
    <property type="project" value="InterPro"/>
</dbReference>
<evidence type="ECO:0000256" key="4">
    <source>
        <dbReference type="SAM" id="SignalP"/>
    </source>
</evidence>
<gene>
    <name evidence="5" type="ORF">Taro_054014</name>
</gene>
<feature type="region of interest" description="Disordered" evidence="3">
    <location>
        <begin position="324"/>
        <end position="348"/>
    </location>
</feature>
<feature type="chain" id="PRO_5032374695" evidence="4">
    <location>
        <begin position="31"/>
        <end position="369"/>
    </location>
</feature>
<name>A0A843XP83_COLES</name>
<dbReference type="SUPFAM" id="SSF48264">
    <property type="entry name" value="Cytochrome P450"/>
    <property type="match status" value="1"/>
</dbReference>
<evidence type="ECO:0000256" key="3">
    <source>
        <dbReference type="SAM" id="MobiDB-lite"/>
    </source>
</evidence>
<organism evidence="5 6">
    <name type="scientific">Colocasia esculenta</name>
    <name type="common">Wild taro</name>
    <name type="synonym">Arum esculentum</name>
    <dbReference type="NCBI Taxonomy" id="4460"/>
    <lineage>
        <taxon>Eukaryota</taxon>
        <taxon>Viridiplantae</taxon>
        <taxon>Streptophyta</taxon>
        <taxon>Embryophyta</taxon>
        <taxon>Tracheophyta</taxon>
        <taxon>Spermatophyta</taxon>
        <taxon>Magnoliopsida</taxon>
        <taxon>Liliopsida</taxon>
        <taxon>Araceae</taxon>
        <taxon>Aroideae</taxon>
        <taxon>Colocasieae</taxon>
        <taxon>Colocasia</taxon>
    </lineage>
</organism>
<evidence type="ECO:0000313" key="5">
    <source>
        <dbReference type="EMBL" id="MQM20983.1"/>
    </source>
</evidence>
<keyword evidence="2" id="KW-0408">Iron</keyword>
<sequence>MEASSFLPFSSLLASLLLLLLLLVLHHVLGGRYVVSSRKRMQLPPGSMGWPLVGETLRLFQQSPSIFFSDRKRRYGGVFKTHILGCPCVMVSSPEAIRSVLLAPADLLKPTFPPSKEKLIGPEALNFNHGSYHSTLKKLVRATFLPGSLRSAIPEIERMVLANLPSWENKIISTHVEMKKFAFDVAMLAAFGSCGDIEKESIKELYLRVHGGYNAMPFNLPGFPFHRAMKARKLIGELMMMDIIARRRHDKLEDGGLLGLLLETKNQQIRQLTDVQLVDNIFAVLFGAQDTTASVLTWTLKYLHDHRNILDLVVVRTYASSHASSNSEEPETVRRERKKGNGGGLRWEDMKSMNLTNRVRYIYHPPQVI</sequence>
<dbReference type="Gene3D" id="1.10.630.10">
    <property type="entry name" value="Cytochrome P450"/>
    <property type="match status" value="1"/>
</dbReference>
<dbReference type="GO" id="GO:0004497">
    <property type="term" value="F:monooxygenase activity"/>
    <property type="evidence" value="ECO:0007669"/>
    <property type="project" value="InterPro"/>
</dbReference>
<feature type="signal peptide" evidence="4">
    <location>
        <begin position="1"/>
        <end position="30"/>
    </location>
</feature>
<evidence type="ECO:0000256" key="1">
    <source>
        <dbReference type="ARBA" id="ARBA00022723"/>
    </source>
</evidence>
<reference evidence="5" key="1">
    <citation type="submission" date="2017-07" db="EMBL/GenBank/DDBJ databases">
        <title>Taro Niue Genome Assembly and Annotation.</title>
        <authorList>
            <person name="Atibalentja N."/>
            <person name="Keating K."/>
            <person name="Fields C.J."/>
        </authorList>
    </citation>
    <scope>NUCLEOTIDE SEQUENCE</scope>
    <source>
        <strain evidence="5">Niue_2</strain>
        <tissue evidence="5">Leaf</tissue>
    </source>
</reference>
<dbReference type="Pfam" id="PF00067">
    <property type="entry name" value="p450"/>
    <property type="match status" value="1"/>
</dbReference>
<dbReference type="InterPro" id="IPR001128">
    <property type="entry name" value="Cyt_P450"/>
</dbReference>
<keyword evidence="1" id="KW-0479">Metal-binding</keyword>
<protein>
    <submittedName>
        <fullName evidence="5">Uncharacterized protein</fullName>
    </submittedName>
</protein>